<feature type="transmembrane region" description="Helical" evidence="1">
    <location>
        <begin position="12"/>
        <end position="36"/>
    </location>
</feature>
<keyword evidence="1" id="KW-0472">Membrane</keyword>
<dbReference type="Proteomes" id="UP000092582">
    <property type="component" value="Chromosome 1"/>
</dbReference>
<keyword evidence="1" id="KW-0812">Transmembrane</keyword>
<evidence type="ECO:0000313" key="3">
    <source>
        <dbReference type="Proteomes" id="UP000092582"/>
    </source>
</evidence>
<keyword evidence="3" id="KW-1185">Reference proteome</keyword>
<evidence type="ECO:0000313" key="2">
    <source>
        <dbReference type="EMBL" id="ANP70995.1"/>
    </source>
</evidence>
<gene>
    <name evidence="2" type="ORF">PA27867_0016</name>
</gene>
<reference evidence="2 3" key="1">
    <citation type="submission" date="2016-06" db="EMBL/GenBank/DDBJ databases">
        <title>Genome sequencing of Cryobacterium arcticum PAMC 27867.</title>
        <authorList>
            <person name="Lee J."/>
            <person name="Kim O.-S."/>
        </authorList>
    </citation>
    <scope>NUCLEOTIDE SEQUENCE [LARGE SCALE GENOMIC DNA]</scope>
    <source>
        <strain evidence="2 3">PAMC 27867</strain>
    </source>
</reference>
<proteinExistence type="predicted"/>
<accession>A0A1B1BEJ7</accession>
<organism evidence="2 3">
    <name type="scientific">Cryobacterium arcticum</name>
    <dbReference type="NCBI Taxonomy" id="670052"/>
    <lineage>
        <taxon>Bacteria</taxon>
        <taxon>Bacillati</taxon>
        <taxon>Actinomycetota</taxon>
        <taxon>Actinomycetes</taxon>
        <taxon>Micrococcales</taxon>
        <taxon>Microbacteriaceae</taxon>
        <taxon>Cryobacterium</taxon>
    </lineage>
</organism>
<keyword evidence="1" id="KW-1133">Transmembrane helix</keyword>
<protein>
    <recommendedName>
        <fullName evidence="4">DUF4175 domain-containing protein</fullName>
    </recommendedName>
</protein>
<dbReference type="EMBL" id="CP016282">
    <property type="protein sequence ID" value="ANP70995.1"/>
    <property type="molecule type" value="Genomic_DNA"/>
</dbReference>
<dbReference type="STRING" id="670052.PA27867_0016"/>
<evidence type="ECO:0008006" key="4">
    <source>
        <dbReference type="Google" id="ProtNLM"/>
    </source>
</evidence>
<evidence type="ECO:0000256" key="1">
    <source>
        <dbReference type="SAM" id="Phobius"/>
    </source>
</evidence>
<name>A0A1B1BEJ7_9MICO</name>
<dbReference type="KEGG" id="cart:PA27867_0016"/>
<sequence>MYAAFWRILPGPVWVRILLVLVLVGAVLYSLATWVYPWVNTFVDNQEVTVGAP</sequence>
<dbReference type="RefSeq" id="WP_167550805.1">
    <property type="nucleotide sequence ID" value="NZ_CP016282.1"/>
</dbReference>
<dbReference type="AlphaFoldDB" id="A0A1B1BEJ7"/>